<keyword evidence="2" id="KW-1185">Reference proteome</keyword>
<evidence type="ECO:0000313" key="1">
    <source>
        <dbReference type="EMBL" id="TWJ07501.1"/>
    </source>
</evidence>
<name>A0A562UPF8_9ACTN</name>
<dbReference type="EMBL" id="VLLL01000011">
    <property type="protein sequence ID" value="TWJ07501.1"/>
    <property type="molecule type" value="Genomic_DNA"/>
</dbReference>
<evidence type="ECO:0000313" key="2">
    <source>
        <dbReference type="Proteomes" id="UP000321617"/>
    </source>
</evidence>
<dbReference type="RefSeq" id="WP_147144153.1">
    <property type="nucleotide sequence ID" value="NZ_BAABIJ010000007.1"/>
</dbReference>
<dbReference type="Gene3D" id="1.10.287.1060">
    <property type="entry name" value="ESAT-6-like"/>
    <property type="match status" value="1"/>
</dbReference>
<protein>
    <submittedName>
        <fullName evidence="1">Uncharacterized protein YukE</fullName>
    </submittedName>
</protein>
<dbReference type="Proteomes" id="UP000321617">
    <property type="component" value="Unassembled WGS sequence"/>
</dbReference>
<organism evidence="1 2">
    <name type="scientific">Stackebrandtia albiflava</name>
    <dbReference type="NCBI Taxonomy" id="406432"/>
    <lineage>
        <taxon>Bacteria</taxon>
        <taxon>Bacillati</taxon>
        <taxon>Actinomycetota</taxon>
        <taxon>Actinomycetes</taxon>
        <taxon>Glycomycetales</taxon>
        <taxon>Glycomycetaceae</taxon>
        <taxon>Stackebrandtia</taxon>
    </lineage>
</organism>
<dbReference type="AlphaFoldDB" id="A0A562UPF8"/>
<comment type="caution">
    <text evidence="1">The sequence shown here is derived from an EMBL/GenBank/DDBJ whole genome shotgun (WGS) entry which is preliminary data.</text>
</comment>
<reference evidence="1 2" key="1">
    <citation type="journal article" date="2013" name="Stand. Genomic Sci.">
        <title>Genomic Encyclopedia of Type Strains, Phase I: The one thousand microbial genomes (KMG-I) project.</title>
        <authorList>
            <person name="Kyrpides N.C."/>
            <person name="Woyke T."/>
            <person name="Eisen J.A."/>
            <person name="Garrity G."/>
            <person name="Lilburn T.G."/>
            <person name="Beck B.J."/>
            <person name="Whitman W.B."/>
            <person name="Hugenholtz P."/>
            <person name="Klenk H.P."/>
        </authorList>
    </citation>
    <scope>NUCLEOTIDE SEQUENCE [LARGE SCALE GENOMIC DNA]</scope>
    <source>
        <strain evidence="1 2">DSM 45044</strain>
    </source>
</reference>
<dbReference type="InterPro" id="IPR036689">
    <property type="entry name" value="ESAT-6-like_sf"/>
</dbReference>
<accession>A0A562UPF8</accession>
<proteinExistence type="predicted"/>
<dbReference type="SUPFAM" id="SSF140453">
    <property type="entry name" value="EsxAB dimer-like"/>
    <property type="match status" value="1"/>
</dbReference>
<sequence>MGDLIRYNYVGIKNGQDAIDKFIMQMDMELDAIESKLKPLDTGEAWSGSDAQVAYHDLKSQWRAAAGAIAESLVALKVALGEGSEGIRAADVRSAAYFGG</sequence>
<dbReference type="OrthoDB" id="5194577at2"/>
<gene>
    <name evidence="1" type="ORF">LX16_4984</name>
</gene>